<evidence type="ECO:0000256" key="6">
    <source>
        <dbReference type="ARBA" id="ARBA00022683"/>
    </source>
</evidence>
<protein>
    <submittedName>
        <fullName evidence="9">PTS sugar transporter subunit IIB</fullName>
    </submittedName>
</protein>
<dbReference type="Gene3D" id="3.40.35.10">
    <property type="entry name" value="Phosphotransferase system, sorbose subfamily IIB component"/>
    <property type="match status" value="1"/>
</dbReference>
<dbReference type="Pfam" id="PF03830">
    <property type="entry name" value="PTSIIB_sorb"/>
    <property type="match status" value="1"/>
</dbReference>
<dbReference type="Proteomes" id="UP000429958">
    <property type="component" value="Unassembled WGS sequence"/>
</dbReference>
<accession>A0A7X2NIP6</accession>
<evidence type="ECO:0000256" key="7">
    <source>
        <dbReference type="ARBA" id="ARBA00022777"/>
    </source>
</evidence>
<keyword evidence="6" id="KW-0598">Phosphotransferase system</keyword>
<dbReference type="GO" id="GO:0005737">
    <property type="term" value="C:cytoplasm"/>
    <property type="evidence" value="ECO:0007669"/>
    <property type="project" value="UniProtKB-SubCell"/>
</dbReference>
<dbReference type="AlphaFoldDB" id="A0A7X2NIP6"/>
<evidence type="ECO:0000256" key="2">
    <source>
        <dbReference type="ARBA" id="ARBA00022448"/>
    </source>
</evidence>
<evidence type="ECO:0000256" key="4">
    <source>
        <dbReference type="ARBA" id="ARBA00022597"/>
    </source>
</evidence>
<organism evidence="9 10">
    <name type="scientific">Clostridium porci</name>
    <dbReference type="NCBI Taxonomy" id="2605778"/>
    <lineage>
        <taxon>Bacteria</taxon>
        <taxon>Bacillati</taxon>
        <taxon>Bacillota</taxon>
        <taxon>Clostridia</taxon>
        <taxon>Eubacteriales</taxon>
        <taxon>Clostridiaceae</taxon>
        <taxon>Clostridium</taxon>
    </lineage>
</organism>
<dbReference type="InterPro" id="IPR004720">
    <property type="entry name" value="PTS_IIB_sorbose-sp"/>
</dbReference>
<sequence>MAILDVRIDDRLIHGQVCGAWIPQFQLQRIAIVDDEIVNDEQRKMALKFGCPEHCKLSIFNTEKAADKFIRKIDEGIRVMILCNSPVPILKMAEYGYEVPFITVGNISNRLGAVQIARNTFISPEERDAFVKLIDRGVKVYIQNVPNDPREDVTSKLKNL</sequence>
<evidence type="ECO:0000313" key="9">
    <source>
        <dbReference type="EMBL" id="MSS35463.1"/>
    </source>
</evidence>
<dbReference type="GO" id="GO:0016301">
    <property type="term" value="F:kinase activity"/>
    <property type="evidence" value="ECO:0007669"/>
    <property type="project" value="UniProtKB-KW"/>
</dbReference>
<evidence type="ECO:0000259" key="8">
    <source>
        <dbReference type="PROSITE" id="PS51101"/>
    </source>
</evidence>
<evidence type="ECO:0000256" key="3">
    <source>
        <dbReference type="ARBA" id="ARBA00022490"/>
    </source>
</evidence>
<keyword evidence="4 9" id="KW-0762">Sugar transport</keyword>
<dbReference type="SUPFAM" id="SSF52728">
    <property type="entry name" value="PTS IIb component"/>
    <property type="match status" value="1"/>
</dbReference>
<dbReference type="PROSITE" id="PS51101">
    <property type="entry name" value="PTS_EIIB_TYPE_4"/>
    <property type="match status" value="1"/>
</dbReference>
<comment type="caution">
    <text evidence="9">The sequence shown here is derived from an EMBL/GenBank/DDBJ whole genome shotgun (WGS) entry which is preliminary data.</text>
</comment>
<reference evidence="9 10" key="1">
    <citation type="submission" date="2019-08" db="EMBL/GenBank/DDBJ databases">
        <title>In-depth cultivation of the pig gut microbiome towards novel bacterial diversity and tailored functional studies.</title>
        <authorList>
            <person name="Wylensek D."/>
            <person name="Hitch T.C.A."/>
            <person name="Clavel T."/>
        </authorList>
    </citation>
    <scope>NUCLEOTIDE SEQUENCE [LARGE SCALE GENOMIC DNA]</scope>
    <source>
        <strain evidence="9 10">WCA-389-WT-23D1</strain>
    </source>
</reference>
<gene>
    <name evidence="9" type="ORF">FYJ39_02420</name>
</gene>
<proteinExistence type="predicted"/>
<feature type="domain" description="PTS EIIB type-4" evidence="8">
    <location>
        <begin position="1"/>
        <end position="160"/>
    </location>
</feature>
<keyword evidence="10" id="KW-1185">Reference proteome</keyword>
<keyword evidence="3" id="KW-0963">Cytoplasm</keyword>
<name>A0A7X2NIP6_9CLOT</name>
<dbReference type="GO" id="GO:0008982">
    <property type="term" value="F:protein-N(PI)-phosphohistidine-sugar phosphotransferase activity"/>
    <property type="evidence" value="ECO:0007669"/>
    <property type="project" value="InterPro"/>
</dbReference>
<dbReference type="GO" id="GO:0009401">
    <property type="term" value="P:phosphoenolpyruvate-dependent sugar phosphotransferase system"/>
    <property type="evidence" value="ECO:0007669"/>
    <property type="project" value="UniProtKB-KW"/>
</dbReference>
<evidence type="ECO:0000256" key="1">
    <source>
        <dbReference type="ARBA" id="ARBA00004496"/>
    </source>
</evidence>
<keyword evidence="5" id="KW-0808">Transferase</keyword>
<dbReference type="EMBL" id="VUMD01000002">
    <property type="protein sequence ID" value="MSS35463.1"/>
    <property type="molecule type" value="Genomic_DNA"/>
</dbReference>
<dbReference type="InterPro" id="IPR036667">
    <property type="entry name" value="PTS_IIB_sorbose-sp_sf"/>
</dbReference>
<keyword evidence="7" id="KW-0418">Kinase</keyword>
<keyword evidence="2" id="KW-0813">Transport</keyword>
<evidence type="ECO:0000313" key="10">
    <source>
        <dbReference type="Proteomes" id="UP000429958"/>
    </source>
</evidence>
<comment type="subcellular location">
    <subcellularLocation>
        <location evidence="1">Cytoplasm</location>
    </subcellularLocation>
</comment>
<dbReference type="RefSeq" id="WP_154470878.1">
    <property type="nucleotide sequence ID" value="NZ_VUMD01000002.1"/>
</dbReference>
<evidence type="ECO:0000256" key="5">
    <source>
        <dbReference type="ARBA" id="ARBA00022679"/>
    </source>
</evidence>